<organism evidence="2 3">
    <name type="scientific">Micromonospora auratinigra</name>
    <dbReference type="NCBI Taxonomy" id="261654"/>
    <lineage>
        <taxon>Bacteria</taxon>
        <taxon>Bacillati</taxon>
        <taxon>Actinomycetota</taxon>
        <taxon>Actinomycetes</taxon>
        <taxon>Micromonosporales</taxon>
        <taxon>Micromonosporaceae</taxon>
        <taxon>Micromonospora</taxon>
    </lineage>
</organism>
<feature type="transmembrane region" description="Helical" evidence="1">
    <location>
        <begin position="333"/>
        <end position="356"/>
    </location>
</feature>
<proteinExistence type="predicted"/>
<feature type="transmembrane region" description="Helical" evidence="1">
    <location>
        <begin position="46"/>
        <end position="69"/>
    </location>
</feature>
<dbReference type="RefSeq" id="WP_091669462.1">
    <property type="nucleotide sequence ID" value="NZ_LT594323.1"/>
</dbReference>
<sequence>MSVDRAGIRVVLRAPQVARVLVSSQVGRLPTASAPLALILFARQSLSLATAGLLVAAYTAGMAVGTPLLARAVDRWRQPPVLWGAAVLSGLGFLAVALTGGRLTGALVGAALAGFGTPPLEACLRTLWPDLLPAAAVPVAYALDIAVQEVIFVVGPLLTVLAVTLAGPAAGLVAAALAQLAGTAAYALAPVARHWRGVPAARHWAGPLRVGRFGAMLLGVIGVGAAVGSIAVAVTGYAEAAGERRLSGWLLAAQAAGALAGGLGYTRARPGGPGRLPLLAAALTAGYLPLLLAPGPLPMAGLLVLSGLALPPVLTAIFLAAERLAEPGTVAEAFAWVATAFVIGSAAGSALAGPLVTTGVRYGLAVAPLAALLGTAVLWFARAGRPGP</sequence>
<evidence type="ECO:0000256" key="1">
    <source>
        <dbReference type="SAM" id="Phobius"/>
    </source>
</evidence>
<name>A0A1A9A4J1_9ACTN</name>
<feature type="transmembrane region" description="Helical" evidence="1">
    <location>
        <begin position="299"/>
        <end position="321"/>
    </location>
</feature>
<keyword evidence="3" id="KW-1185">Reference proteome</keyword>
<dbReference type="EMBL" id="LT594323">
    <property type="protein sequence ID" value="SBT51370.1"/>
    <property type="molecule type" value="Genomic_DNA"/>
</dbReference>
<dbReference type="Pfam" id="PF07690">
    <property type="entry name" value="MFS_1"/>
    <property type="match status" value="1"/>
</dbReference>
<dbReference type="Gene3D" id="1.20.1250.20">
    <property type="entry name" value="MFS general substrate transporter like domains"/>
    <property type="match status" value="1"/>
</dbReference>
<dbReference type="InterPro" id="IPR036259">
    <property type="entry name" value="MFS_trans_sf"/>
</dbReference>
<dbReference type="PATRIC" id="fig|261654.4.peg.5212"/>
<keyword evidence="1" id="KW-0812">Transmembrane</keyword>
<protein>
    <submittedName>
        <fullName evidence="2">Predicted arabinose efflux permease, MFS family</fullName>
    </submittedName>
</protein>
<feature type="transmembrane region" description="Helical" evidence="1">
    <location>
        <begin position="140"/>
        <end position="163"/>
    </location>
</feature>
<feature type="transmembrane region" description="Helical" evidence="1">
    <location>
        <begin position="81"/>
        <end position="100"/>
    </location>
</feature>
<dbReference type="PANTHER" id="PTHR23542:SF1">
    <property type="entry name" value="MAJOR FACILITATOR SUPERFAMILY (MFS) PROFILE DOMAIN-CONTAINING PROTEIN"/>
    <property type="match status" value="1"/>
</dbReference>
<dbReference type="STRING" id="261654.GA0070611_5144"/>
<reference evidence="3" key="1">
    <citation type="submission" date="2016-06" db="EMBL/GenBank/DDBJ databases">
        <authorList>
            <person name="Varghese N."/>
            <person name="Submissions Spin"/>
        </authorList>
    </citation>
    <scope>NUCLEOTIDE SEQUENCE [LARGE SCALE GENOMIC DNA]</scope>
    <source>
        <strain evidence="3">DSM 44815</strain>
    </source>
</reference>
<dbReference type="InterPro" id="IPR011701">
    <property type="entry name" value="MFS"/>
</dbReference>
<keyword evidence="1" id="KW-0472">Membrane</keyword>
<dbReference type="SUPFAM" id="SSF103473">
    <property type="entry name" value="MFS general substrate transporter"/>
    <property type="match status" value="1"/>
</dbReference>
<keyword evidence="1" id="KW-1133">Transmembrane helix</keyword>
<evidence type="ECO:0000313" key="3">
    <source>
        <dbReference type="Proteomes" id="UP000199385"/>
    </source>
</evidence>
<feature type="transmembrane region" description="Helical" evidence="1">
    <location>
        <begin position="362"/>
        <end position="381"/>
    </location>
</feature>
<dbReference type="OrthoDB" id="5243516at2"/>
<dbReference type="GO" id="GO:0022857">
    <property type="term" value="F:transmembrane transporter activity"/>
    <property type="evidence" value="ECO:0007669"/>
    <property type="project" value="InterPro"/>
</dbReference>
<accession>A0A1A9A4J1</accession>
<evidence type="ECO:0000313" key="2">
    <source>
        <dbReference type="EMBL" id="SBT51370.1"/>
    </source>
</evidence>
<dbReference type="PANTHER" id="PTHR23542">
    <property type="match status" value="1"/>
</dbReference>
<gene>
    <name evidence="2" type="ORF">GA0070611_5144</name>
</gene>
<dbReference type="AlphaFoldDB" id="A0A1A9A4J1"/>
<feature type="transmembrane region" description="Helical" evidence="1">
    <location>
        <begin position="213"/>
        <end position="234"/>
    </location>
</feature>
<feature type="transmembrane region" description="Helical" evidence="1">
    <location>
        <begin position="169"/>
        <end position="192"/>
    </location>
</feature>
<feature type="transmembrane region" description="Helical" evidence="1">
    <location>
        <begin position="246"/>
        <end position="264"/>
    </location>
</feature>
<dbReference type="Proteomes" id="UP000199385">
    <property type="component" value="Chromosome I"/>
</dbReference>